<organism evidence="11 12">
    <name type="scientific">Athelia psychrophila</name>
    <dbReference type="NCBI Taxonomy" id="1759441"/>
    <lineage>
        <taxon>Eukaryota</taxon>
        <taxon>Fungi</taxon>
        <taxon>Dikarya</taxon>
        <taxon>Basidiomycota</taxon>
        <taxon>Agaricomycotina</taxon>
        <taxon>Agaricomycetes</taxon>
        <taxon>Agaricomycetidae</taxon>
        <taxon>Atheliales</taxon>
        <taxon>Atheliaceae</taxon>
        <taxon>Athelia</taxon>
    </lineage>
</organism>
<dbReference type="OrthoDB" id="6692864at2759"/>
<dbReference type="PRINTS" id="PR00463">
    <property type="entry name" value="EP450I"/>
</dbReference>
<keyword evidence="4 8" id="KW-0479">Metal-binding</keyword>
<evidence type="ECO:0000256" key="7">
    <source>
        <dbReference type="ARBA" id="ARBA00023033"/>
    </source>
</evidence>
<dbReference type="InterPro" id="IPR002401">
    <property type="entry name" value="Cyt_P450_E_grp-I"/>
</dbReference>
<evidence type="ECO:0000256" key="4">
    <source>
        <dbReference type="ARBA" id="ARBA00022723"/>
    </source>
</evidence>
<dbReference type="PRINTS" id="PR00385">
    <property type="entry name" value="P450"/>
</dbReference>
<dbReference type="InterPro" id="IPR017972">
    <property type="entry name" value="Cyt_P450_CS"/>
</dbReference>
<keyword evidence="5 9" id="KW-0560">Oxidoreductase</keyword>
<protein>
    <submittedName>
        <fullName evidence="11">High nitrogen upregulated cytochrome P450 monooxygenase 2</fullName>
    </submittedName>
</protein>
<evidence type="ECO:0000256" key="3">
    <source>
        <dbReference type="ARBA" id="ARBA00010617"/>
    </source>
</evidence>
<feature type="transmembrane region" description="Helical" evidence="10">
    <location>
        <begin position="70"/>
        <end position="91"/>
    </location>
</feature>
<evidence type="ECO:0000256" key="5">
    <source>
        <dbReference type="ARBA" id="ARBA00023002"/>
    </source>
</evidence>
<keyword evidence="10" id="KW-1133">Transmembrane helix</keyword>
<keyword evidence="7 9" id="KW-0503">Monooxygenase</keyword>
<dbReference type="GO" id="GO:0016705">
    <property type="term" value="F:oxidoreductase activity, acting on paired donors, with incorporation or reduction of molecular oxygen"/>
    <property type="evidence" value="ECO:0007669"/>
    <property type="project" value="InterPro"/>
</dbReference>
<dbReference type="PROSITE" id="PS00086">
    <property type="entry name" value="CYTOCHROME_P450"/>
    <property type="match status" value="1"/>
</dbReference>
<keyword evidence="6 8" id="KW-0408">Iron</keyword>
<dbReference type="STRING" id="436010.A0A167X0L4"/>
<gene>
    <name evidence="11" type="ORF">FIBSPDRAFT_966248</name>
</gene>
<accession>A0A167X0L4</accession>
<keyword evidence="10" id="KW-0812">Transmembrane</keyword>
<dbReference type="GO" id="GO:0005506">
    <property type="term" value="F:iron ion binding"/>
    <property type="evidence" value="ECO:0007669"/>
    <property type="project" value="InterPro"/>
</dbReference>
<name>A0A167X0L4_9AGAM</name>
<dbReference type="SUPFAM" id="SSF48264">
    <property type="entry name" value="Cytochrome P450"/>
    <property type="match status" value="1"/>
</dbReference>
<proteinExistence type="inferred from homology"/>
<evidence type="ECO:0000256" key="10">
    <source>
        <dbReference type="SAM" id="Phobius"/>
    </source>
</evidence>
<dbReference type="Pfam" id="PF00067">
    <property type="entry name" value="p450"/>
    <property type="match status" value="1"/>
</dbReference>
<keyword evidence="8 9" id="KW-0349">Heme</keyword>
<dbReference type="Proteomes" id="UP000076532">
    <property type="component" value="Unassembled WGS sequence"/>
</dbReference>
<dbReference type="AlphaFoldDB" id="A0A167X0L4"/>
<evidence type="ECO:0000256" key="2">
    <source>
        <dbReference type="ARBA" id="ARBA00005179"/>
    </source>
</evidence>
<keyword evidence="10" id="KW-0472">Membrane</keyword>
<keyword evidence="12" id="KW-1185">Reference proteome</keyword>
<feature type="binding site" description="axial binding residue" evidence="8">
    <location>
        <position position="541"/>
    </location>
    <ligand>
        <name>heme</name>
        <dbReference type="ChEBI" id="CHEBI:30413"/>
    </ligand>
    <ligandPart>
        <name>Fe</name>
        <dbReference type="ChEBI" id="CHEBI:18248"/>
    </ligandPart>
</feature>
<dbReference type="PANTHER" id="PTHR24305:SF187">
    <property type="entry name" value="P450, PUTATIVE (EUROFUNG)-RELATED"/>
    <property type="match status" value="1"/>
</dbReference>
<dbReference type="InterPro" id="IPR001128">
    <property type="entry name" value="Cyt_P450"/>
</dbReference>
<reference evidence="11 12" key="1">
    <citation type="journal article" date="2016" name="Mol. Biol. Evol.">
        <title>Comparative Genomics of Early-Diverging Mushroom-Forming Fungi Provides Insights into the Origins of Lignocellulose Decay Capabilities.</title>
        <authorList>
            <person name="Nagy L.G."/>
            <person name="Riley R."/>
            <person name="Tritt A."/>
            <person name="Adam C."/>
            <person name="Daum C."/>
            <person name="Floudas D."/>
            <person name="Sun H."/>
            <person name="Yadav J.S."/>
            <person name="Pangilinan J."/>
            <person name="Larsson K.H."/>
            <person name="Matsuura K."/>
            <person name="Barry K."/>
            <person name="Labutti K."/>
            <person name="Kuo R."/>
            <person name="Ohm R.A."/>
            <person name="Bhattacharya S.S."/>
            <person name="Shirouzu T."/>
            <person name="Yoshinaga Y."/>
            <person name="Martin F.M."/>
            <person name="Grigoriev I.V."/>
            <person name="Hibbett D.S."/>
        </authorList>
    </citation>
    <scope>NUCLEOTIDE SEQUENCE [LARGE SCALE GENOMIC DNA]</scope>
    <source>
        <strain evidence="11 12">CBS 109695</strain>
    </source>
</reference>
<evidence type="ECO:0000256" key="8">
    <source>
        <dbReference type="PIRSR" id="PIRSR602401-1"/>
    </source>
</evidence>
<evidence type="ECO:0000256" key="9">
    <source>
        <dbReference type="RuleBase" id="RU000461"/>
    </source>
</evidence>
<evidence type="ECO:0000313" key="12">
    <source>
        <dbReference type="Proteomes" id="UP000076532"/>
    </source>
</evidence>
<dbReference type="InterPro" id="IPR036396">
    <property type="entry name" value="Cyt_P450_sf"/>
</dbReference>
<sequence>MASSFSFTCALDACGNPRVVSALLLLASFTTWRIFKHFEPDKPLPVTILLVPFPALLSIACYLKTKLPVLVVTPAIFGAFYALILSWTVAYRLSPWHPLARFPGPVACKVSKSVMAWRTYGTGDQHRYIKTLHEAYGDIVRIGPNELSTNRADCVPEVLGPNGLPKGVCWYNRVPPGSPSSLVSIRDPAVHRVRRKVWDRALSAPNIREHWGKMVLGRVEQLVGHLERVAVGSESGAKAGEGVVDVSGWMSNFAFDIMGDMSFGGGFEMMKSGGDTTGMTEALQGYNKQNAALAHIPWAHTYSRLLPFTSRNRDSFAATARAPLMRRMKEGAKSKDLFWFLGDEESPTPPSRATIAADGIMAVVAGSDTTATTLTALWYFLLRHPEARTRLEAEVDNACFPDPRGGDCGDWGEEEVARMAEMAWLNACINETLRLVPAIASGSQRSVPPGSGGTAVGPYFIPEGTQITVHTYSLHRNPAHFSSPNAFLPERWLPSPYPCAVAPSPSANSNLDDNGSSSTRDSSFIHDQDAFYPFSTGPTNCAGRAFALFEVRAVVCALVRCFRFRATQDSREREGEGELAEWEGSLEDYFVLKRGRLNVKVECRR</sequence>
<comment type="cofactor">
    <cofactor evidence="1 8">
        <name>heme</name>
        <dbReference type="ChEBI" id="CHEBI:30413"/>
    </cofactor>
</comment>
<dbReference type="PANTHER" id="PTHR24305">
    <property type="entry name" value="CYTOCHROME P450"/>
    <property type="match status" value="1"/>
</dbReference>
<evidence type="ECO:0000256" key="1">
    <source>
        <dbReference type="ARBA" id="ARBA00001971"/>
    </source>
</evidence>
<evidence type="ECO:0000256" key="6">
    <source>
        <dbReference type="ARBA" id="ARBA00023004"/>
    </source>
</evidence>
<feature type="transmembrane region" description="Helical" evidence="10">
    <location>
        <begin position="46"/>
        <end position="63"/>
    </location>
</feature>
<dbReference type="InterPro" id="IPR050121">
    <property type="entry name" value="Cytochrome_P450_monoxygenase"/>
</dbReference>
<dbReference type="GO" id="GO:0020037">
    <property type="term" value="F:heme binding"/>
    <property type="evidence" value="ECO:0007669"/>
    <property type="project" value="InterPro"/>
</dbReference>
<evidence type="ECO:0000313" key="11">
    <source>
        <dbReference type="EMBL" id="KZP06694.1"/>
    </source>
</evidence>
<comment type="pathway">
    <text evidence="2">Secondary metabolite biosynthesis.</text>
</comment>
<comment type="similarity">
    <text evidence="3 9">Belongs to the cytochrome P450 family.</text>
</comment>
<dbReference type="EMBL" id="KV417777">
    <property type="protein sequence ID" value="KZP06694.1"/>
    <property type="molecule type" value="Genomic_DNA"/>
</dbReference>
<dbReference type="GO" id="GO:0004497">
    <property type="term" value="F:monooxygenase activity"/>
    <property type="evidence" value="ECO:0007669"/>
    <property type="project" value="UniProtKB-KW"/>
</dbReference>
<dbReference type="Gene3D" id="1.10.630.10">
    <property type="entry name" value="Cytochrome P450"/>
    <property type="match status" value="1"/>
</dbReference>